<evidence type="ECO:0000256" key="11">
    <source>
        <dbReference type="ARBA" id="ARBA00038489"/>
    </source>
</evidence>
<evidence type="ECO:0000256" key="8">
    <source>
        <dbReference type="ARBA" id="ARBA00023242"/>
    </source>
</evidence>
<dbReference type="EMBL" id="KQ087203">
    <property type="protein sequence ID" value="KLT42662.1"/>
    <property type="molecule type" value="Genomic_DNA"/>
</dbReference>
<keyword evidence="4" id="KW-0575">Peroxidase</keyword>
<evidence type="ECO:0000256" key="6">
    <source>
        <dbReference type="ARBA" id="ARBA00023002"/>
    </source>
</evidence>
<feature type="compositionally biased region" description="Basic and acidic residues" evidence="14">
    <location>
        <begin position="58"/>
        <end position="136"/>
    </location>
</feature>
<reference evidence="16 17" key="1">
    <citation type="submission" date="2015-03" db="EMBL/GenBank/DDBJ databases">
        <title>Genomics and transcriptomics of the oil-accumulating basidiomycete yeast T. oleaginosus allow insights into substrate utilization and the diverse evolutionary trajectories of mating systems in fungi.</title>
        <authorList>
            <consortium name="DOE Joint Genome Institute"/>
            <person name="Kourist R."/>
            <person name="Kracht O."/>
            <person name="Bracharz F."/>
            <person name="Lipzen A."/>
            <person name="Nolan M."/>
            <person name="Ohm R."/>
            <person name="Grigoriev I."/>
            <person name="Sun S."/>
            <person name="Heitman J."/>
            <person name="Bruck T."/>
            <person name="Nowrousian M."/>
        </authorList>
    </citation>
    <scope>NUCLEOTIDE SEQUENCE [LARGE SCALE GENOMIC DNA]</scope>
    <source>
        <strain evidence="16 17">IBC0246</strain>
    </source>
</reference>
<dbReference type="Gene3D" id="3.40.30.10">
    <property type="entry name" value="Glutaredoxin"/>
    <property type="match status" value="1"/>
</dbReference>
<comment type="similarity">
    <text evidence="11">Belongs to the peroxiredoxin family. BCP/PrxQ subfamily.</text>
</comment>
<evidence type="ECO:0000256" key="7">
    <source>
        <dbReference type="ARBA" id="ARBA00023157"/>
    </source>
</evidence>
<evidence type="ECO:0000256" key="9">
    <source>
        <dbReference type="ARBA" id="ARBA00023284"/>
    </source>
</evidence>
<evidence type="ECO:0000313" key="17">
    <source>
        <dbReference type="Proteomes" id="UP000053611"/>
    </source>
</evidence>
<dbReference type="Proteomes" id="UP000053611">
    <property type="component" value="Unassembled WGS sequence"/>
</dbReference>
<keyword evidence="7" id="KW-1015">Disulfide bond</keyword>
<evidence type="ECO:0000256" key="13">
    <source>
        <dbReference type="ARBA" id="ARBA00077538"/>
    </source>
</evidence>
<dbReference type="FunFam" id="3.40.30.10:FF:000157">
    <property type="entry name" value="DOT5p Nuclear thiol peroxidase"/>
    <property type="match status" value="1"/>
</dbReference>
<keyword evidence="5" id="KW-0049">Antioxidant</keyword>
<dbReference type="STRING" id="879819.A0A0J0XNK7"/>
<dbReference type="InterPro" id="IPR000866">
    <property type="entry name" value="AhpC/TSA"/>
</dbReference>
<evidence type="ECO:0000313" key="16">
    <source>
        <dbReference type="EMBL" id="KLT42662.1"/>
    </source>
</evidence>
<dbReference type="GO" id="GO:0005634">
    <property type="term" value="C:nucleus"/>
    <property type="evidence" value="ECO:0007669"/>
    <property type="project" value="UniProtKB-SubCell"/>
</dbReference>
<dbReference type="EC" id="1.11.1.24" evidence="3"/>
<dbReference type="SUPFAM" id="SSF52833">
    <property type="entry name" value="Thioredoxin-like"/>
    <property type="match status" value="1"/>
</dbReference>
<evidence type="ECO:0000256" key="2">
    <source>
        <dbReference type="ARBA" id="ARBA00011245"/>
    </source>
</evidence>
<dbReference type="InterPro" id="IPR050924">
    <property type="entry name" value="Peroxiredoxin_BCP/PrxQ"/>
</dbReference>
<evidence type="ECO:0000256" key="4">
    <source>
        <dbReference type="ARBA" id="ARBA00022559"/>
    </source>
</evidence>
<evidence type="ECO:0000256" key="1">
    <source>
        <dbReference type="ARBA" id="ARBA00004123"/>
    </source>
</evidence>
<dbReference type="GeneID" id="28987250"/>
<feature type="compositionally biased region" description="Polar residues" evidence="14">
    <location>
        <begin position="1"/>
        <end position="10"/>
    </location>
</feature>
<dbReference type="GO" id="GO:0045454">
    <property type="term" value="P:cell redox homeostasis"/>
    <property type="evidence" value="ECO:0007669"/>
    <property type="project" value="TreeGrafter"/>
</dbReference>
<feature type="domain" description="Thioredoxin" evidence="15">
    <location>
        <begin position="185"/>
        <end position="330"/>
    </location>
</feature>
<dbReference type="AlphaFoldDB" id="A0A0J0XNK7"/>
<evidence type="ECO:0000256" key="14">
    <source>
        <dbReference type="SAM" id="MobiDB-lite"/>
    </source>
</evidence>
<dbReference type="PANTHER" id="PTHR42801">
    <property type="entry name" value="THIOREDOXIN-DEPENDENT PEROXIDE REDUCTASE"/>
    <property type="match status" value="1"/>
</dbReference>
<comment type="subunit">
    <text evidence="2">Monomer.</text>
</comment>
<keyword evidence="8" id="KW-0539">Nucleus</keyword>
<name>A0A0J0XNK7_9TREE</name>
<dbReference type="GO" id="GO:0005737">
    <property type="term" value="C:cytoplasm"/>
    <property type="evidence" value="ECO:0007669"/>
    <property type="project" value="TreeGrafter"/>
</dbReference>
<evidence type="ECO:0000256" key="12">
    <source>
        <dbReference type="ARBA" id="ARBA00049091"/>
    </source>
</evidence>
<dbReference type="InterPro" id="IPR013766">
    <property type="entry name" value="Thioredoxin_domain"/>
</dbReference>
<gene>
    <name evidence="16" type="ORF">CC85DRAFT_328067</name>
</gene>
<keyword evidence="9" id="KW-0676">Redox-active center</keyword>
<keyword evidence="6" id="KW-0560">Oxidoreductase</keyword>
<dbReference type="GO" id="GO:0008379">
    <property type="term" value="F:thioredoxin peroxidase activity"/>
    <property type="evidence" value="ECO:0007669"/>
    <property type="project" value="TreeGrafter"/>
</dbReference>
<dbReference type="RefSeq" id="XP_018279153.1">
    <property type="nucleotide sequence ID" value="XM_018426647.1"/>
</dbReference>
<evidence type="ECO:0000259" key="15">
    <source>
        <dbReference type="PROSITE" id="PS51352"/>
    </source>
</evidence>
<dbReference type="Pfam" id="PF00578">
    <property type="entry name" value="AhpC-TSA"/>
    <property type="match status" value="1"/>
</dbReference>
<sequence length="333" mass="36290">MPKAETTTVTRRSARIASAGSAPKKEEPKPAEKVTKPKAKPKSTEAKAKSTETQPKSTEAKSKSTEAEPKAAPKSKEPKSTDNETKAAPKSKEPKSKETKAKEPKSKETKTKEPKSKEPKSKETKAKEPKSKETKPKSKPKPKSTDDKMDVDEPAEDKADEDKSAEDKPKSSDNNKPPSASRGALQLGSTLPKLTLQNEDGEDVDVSTLTGERGVVIFLYPRADTPGCTNQACGYRDLSAELGELGYDVYGLSKDKPAAQLKWKTKKELKYHLLSDPESKLIKRLGAFIAPSNTKRSHFIFEKGSGKLIEAALGVKAAEDPKNALKFLQSHHK</sequence>
<accession>A0A0J0XNK7</accession>
<organism evidence="16 17">
    <name type="scientific">Cutaneotrichosporon oleaginosum</name>
    <dbReference type="NCBI Taxonomy" id="879819"/>
    <lineage>
        <taxon>Eukaryota</taxon>
        <taxon>Fungi</taxon>
        <taxon>Dikarya</taxon>
        <taxon>Basidiomycota</taxon>
        <taxon>Agaricomycotina</taxon>
        <taxon>Tremellomycetes</taxon>
        <taxon>Trichosporonales</taxon>
        <taxon>Trichosporonaceae</taxon>
        <taxon>Cutaneotrichosporon</taxon>
    </lineage>
</organism>
<comment type="subcellular location">
    <subcellularLocation>
        <location evidence="1">Nucleus</location>
    </subcellularLocation>
</comment>
<feature type="compositionally biased region" description="Basic and acidic residues" evidence="14">
    <location>
        <begin position="156"/>
        <end position="173"/>
    </location>
</feature>
<evidence type="ECO:0000256" key="5">
    <source>
        <dbReference type="ARBA" id="ARBA00022862"/>
    </source>
</evidence>
<feature type="region of interest" description="Disordered" evidence="14">
    <location>
        <begin position="1"/>
        <end position="199"/>
    </location>
</feature>
<dbReference type="InterPro" id="IPR036249">
    <property type="entry name" value="Thioredoxin-like_sf"/>
</dbReference>
<dbReference type="GO" id="GO:0034599">
    <property type="term" value="P:cellular response to oxidative stress"/>
    <property type="evidence" value="ECO:0007669"/>
    <property type="project" value="UniProtKB-ARBA"/>
</dbReference>
<evidence type="ECO:0000256" key="10">
    <source>
        <dbReference type="ARBA" id="ARBA00032824"/>
    </source>
</evidence>
<evidence type="ECO:0000256" key="3">
    <source>
        <dbReference type="ARBA" id="ARBA00013017"/>
    </source>
</evidence>
<dbReference type="OrthoDB" id="338622at2759"/>
<feature type="compositionally biased region" description="Basic and acidic residues" evidence="14">
    <location>
        <begin position="23"/>
        <end position="35"/>
    </location>
</feature>
<keyword evidence="17" id="KW-1185">Reference proteome</keyword>
<dbReference type="CDD" id="cd03017">
    <property type="entry name" value="PRX_BCP"/>
    <property type="match status" value="1"/>
</dbReference>
<dbReference type="PROSITE" id="PS51352">
    <property type="entry name" value="THIOREDOXIN_2"/>
    <property type="match status" value="1"/>
</dbReference>
<proteinExistence type="inferred from homology"/>
<protein>
    <recommendedName>
        <fullName evidence="3">thioredoxin-dependent peroxiredoxin</fullName>
        <ecNumber evidence="3">1.11.1.24</ecNumber>
    </recommendedName>
    <alternativeName>
        <fullName evidence="13">Nuclear thiol peroxidase</fullName>
    </alternativeName>
    <alternativeName>
        <fullName evidence="10">Thioredoxin peroxidase</fullName>
    </alternativeName>
</protein>
<dbReference type="PANTHER" id="PTHR42801:SF23">
    <property type="entry name" value="PEROXIREDOXIN DOT5"/>
    <property type="match status" value="1"/>
</dbReference>
<comment type="catalytic activity">
    <reaction evidence="12">
        <text>a hydroperoxide + [thioredoxin]-dithiol = an alcohol + [thioredoxin]-disulfide + H2O</text>
        <dbReference type="Rhea" id="RHEA:62620"/>
        <dbReference type="Rhea" id="RHEA-COMP:10698"/>
        <dbReference type="Rhea" id="RHEA-COMP:10700"/>
        <dbReference type="ChEBI" id="CHEBI:15377"/>
        <dbReference type="ChEBI" id="CHEBI:29950"/>
        <dbReference type="ChEBI" id="CHEBI:30879"/>
        <dbReference type="ChEBI" id="CHEBI:35924"/>
        <dbReference type="ChEBI" id="CHEBI:50058"/>
        <dbReference type="EC" id="1.11.1.24"/>
    </reaction>
</comment>